<evidence type="ECO:0000256" key="2">
    <source>
        <dbReference type="ARBA" id="ARBA00022448"/>
    </source>
</evidence>
<keyword evidence="12" id="KW-1185">Reference proteome</keyword>
<keyword evidence="5" id="KW-0029">Amino-acid transport</keyword>
<dbReference type="AlphaFoldDB" id="A0AAE8HPQ8"/>
<evidence type="ECO:0000256" key="9">
    <source>
        <dbReference type="SAM" id="Phobius"/>
    </source>
</evidence>
<evidence type="ECO:0000256" key="3">
    <source>
        <dbReference type="ARBA" id="ARBA00022475"/>
    </source>
</evidence>
<evidence type="ECO:0000256" key="8">
    <source>
        <dbReference type="ARBA" id="ARBA00037998"/>
    </source>
</evidence>
<dbReference type="EMBL" id="CP015367">
    <property type="protein sequence ID" value="APT33351.1"/>
    <property type="molecule type" value="Genomic_DNA"/>
</dbReference>
<dbReference type="RefSeq" id="WP_075381103.1">
    <property type="nucleotide sequence ID" value="NZ_CP015367.1"/>
</dbReference>
<feature type="transmembrane region" description="Helical" evidence="9">
    <location>
        <begin position="186"/>
        <end position="206"/>
    </location>
</feature>
<dbReference type="GO" id="GO:0005886">
    <property type="term" value="C:plasma membrane"/>
    <property type="evidence" value="ECO:0007669"/>
    <property type="project" value="UniProtKB-SubCell"/>
</dbReference>
<dbReference type="Pfam" id="PF02653">
    <property type="entry name" value="BPD_transp_2"/>
    <property type="match status" value="1"/>
</dbReference>
<evidence type="ECO:0000256" key="1">
    <source>
        <dbReference type="ARBA" id="ARBA00004651"/>
    </source>
</evidence>
<keyword evidence="6 9" id="KW-1133">Transmembrane helix</keyword>
<keyword evidence="2" id="KW-0813">Transport</keyword>
<feature type="transmembrane region" description="Helical" evidence="9">
    <location>
        <begin position="133"/>
        <end position="158"/>
    </location>
</feature>
<keyword evidence="7 9" id="KW-0472">Membrane</keyword>
<dbReference type="Proteomes" id="UP000199140">
    <property type="component" value="Unassembled WGS sequence"/>
</dbReference>
<evidence type="ECO:0000256" key="6">
    <source>
        <dbReference type="ARBA" id="ARBA00022989"/>
    </source>
</evidence>
<feature type="transmembrane region" description="Helical" evidence="9">
    <location>
        <begin position="34"/>
        <end position="54"/>
    </location>
</feature>
<feature type="transmembrane region" description="Helical" evidence="9">
    <location>
        <begin position="226"/>
        <end position="247"/>
    </location>
</feature>
<keyword evidence="3" id="KW-1003">Cell membrane</keyword>
<feature type="transmembrane region" description="Helical" evidence="9">
    <location>
        <begin position="94"/>
        <end position="113"/>
    </location>
</feature>
<feature type="transmembrane region" description="Helical" evidence="9">
    <location>
        <begin position="259"/>
        <end position="279"/>
    </location>
</feature>
<protein>
    <submittedName>
        <fullName evidence="11">Amino acid/amide ABC transporter membrane protein 1, HAAT family</fullName>
    </submittedName>
    <submittedName>
        <fullName evidence="10">Membrane Transport</fullName>
    </submittedName>
</protein>
<dbReference type="InterPro" id="IPR052157">
    <property type="entry name" value="BCAA_transport_permease"/>
</dbReference>
<feature type="transmembrane region" description="Helical" evidence="9">
    <location>
        <begin position="60"/>
        <end position="82"/>
    </location>
</feature>
<gene>
    <name evidence="10" type="ORF">MCBMB27_04060</name>
    <name evidence="11" type="ORF">SAMN05192567_10594</name>
</gene>
<keyword evidence="4 9" id="KW-0812">Transmembrane</keyword>
<organism evidence="11 13">
    <name type="scientific">Methylobacterium phyllosphaerae</name>
    <dbReference type="NCBI Taxonomy" id="418223"/>
    <lineage>
        <taxon>Bacteria</taxon>
        <taxon>Pseudomonadati</taxon>
        <taxon>Pseudomonadota</taxon>
        <taxon>Alphaproteobacteria</taxon>
        <taxon>Hyphomicrobiales</taxon>
        <taxon>Methylobacteriaceae</taxon>
        <taxon>Methylobacterium</taxon>
    </lineage>
</organism>
<name>A0AAE8HPQ8_9HYPH</name>
<dbReference type="CDD" id="cd06582">
    <property type="entry name" value="TM_PBP1_LivH_like"/>
    <property type="match status" value="1"/>
</dbReference>
<dbReference type="EMBL" id="FOPK01000005">
    <property type="protein sequence ID" value="SFG58084.1"/>
    <property type="molecule type" value="Genomic_DNA"/>
</dbReference>
<reference evidence="10 12" key="1">
    <citation type="submission" date="2016-04" db="EMBL/GenBank/DDBJ databases">
        <title>Complete genome sequencing and analysis of CBMB27, Methylobacterium phyllosphaerae isolated from leaf tissues of rice (Oryza sativa L.).</title>
        <authorList>
            <person name="Lee Y."/>
            <person name="Hwangbo K."/>
            <person name="Chung H."/>
            <person name="Yoo J."/>
            <person name="Kim K.Y."/>
            <person name="Sa T.M."/>
            <person name="Um Y."/>
            <person name="Madhaiyan M."/>
        </authorList>
    </citation>
    <scope>NUCLEOTIDE SEQUENCE [LARGE SCALE GENOMIC DNA]</scope>
    <source>
        <strain evidence="10 12">CBMB27</strain>
    </source>
</reference>
<evidence type="ECO:0000256" key="7">
    <source>
        <dbReference type="ARBA" id="ARBA00023136"/>
    </source>
</evidence>
<comment type="similarity">
    <text evidence="8">Belongs to the binding-protein-dependent transport system permease family. LivHM subfamily.</text>
</comment>
<proteinExistence type="inferred from homology"/>
<sequence length="293" mass="30423">MSFFLETLVGGVLAGVMYALVAIGFVLIYKASGVFNFAQGSMVLCAALTFVTLTEKGLPFWLAGLVALAIMVTLAVAVERVALRPLVNRSQVTLFMATLGLSYIIEGGSQFLMDARVHELDLGIADLPVALGPIQVSSFDLVAAASAGALVLGLALFFERTRVGKSLRAVADDPQAALSVGIRLPALWAAVWAVAGFVALVAGLLWGARQGVQFSLTFVVLKALPVLIIGGFTSITGAIVGGLIVGAGDALAEIYLGPLLGGSVSTWFAYGLAVAFLLVRPAGLFGERPIERV</sequence>
<dbReference type="Proteomes" id="UP000185487">
    <property type="component" value="Chromosome"/>
</dbReference>
<dbReference type="KEGG" id="mphy:MCBMB27_04060"/>
<dbReference type="PANTHER" id="PTHR11795">
    <property type="entry name" value="BRANCHED-CHAIN AMINO ACID TRANSPORT SYSTEM PERMEASE PROTEIN LIVH"/>
    <property type="match status" value="1"/>
</dbReference>
<dbReference type="GO" id="GO:0022857">
    <property type="term" value="F:transmembrane transporter activity"/>
    <property type="evidence" value="ECO:0007669"/>
    <property type="project" value="InterPro"/>
</dbReference>
<evidence type="ECO:0000256" key="5">
    <source>
        <dbReference type="ARBA" id="ARBA00022970"/>
    </source>
</evidence>
<comment type="subcellular location">
    <subcellularLocation>
        <location evidence="1">Cell membrane</location>
        <topology evidence="1">Multi-pass membrane protein</topology>
    </subcellularLocation>
</comment>
<accession>A0AAE8HPQ8</accession>
<evidence type="ECO:0000256" key="4">
    <source>
        <dbReference type="ARBA" id="ARBA00022692"/>
    </source>
</evidence>
<evidence type="ECO:0000313" key="13">
    <source>
        <dbReference type="Proteomes" id="UP000199140"/>
    </source>
</evidence>
<evidence type="ECO:0000313" key="11">
    <source>
        <dbReference type="EMBL" id="SFG58084.1"/>
    </source>
</evidence>
<reference evidence="11 13" key="2">
    <citation type="submission" date="2016-10" db="EMBL/GenBank/DDBJ databases">
        <authorList>
            <person name="Varghese N."/>
            <person name="Submissions S."/>
        </authorList>
    </citation>
    <scope>NUCLEOTIDE SEQUENCE [LARGE SCALE GENOMIC DNA]</scope>
    <source>
        <strain evidence="11 13">CBMB27</strain>
    </source>
</reference>
<evidence type="ECO:0000313" key="12">
    <source>
        <dbReference type="Proteomes" id="UP000185487"/>
    </source>
</evidence>
<dbReference type="InterPro" id="IPR001851">
    <property type="entry name" value="ABC_transp_permease"/>
</dbReference>
<evidence type="ECO:0000313" key="10">
    <source>
        <dbReference type="EMBL" id="APT33351.1"/>
    </source>
</evidence>
<feature type="transmembrane region" description="Helical" evidence="9">
    <location>
        <begin position="12"/>
        <end position="29"/>
    </location>
</feature>
<dbReference type="PANTHER" id="PTHR11795:SF451">
    <property type="entry name" value="ABC TRANSPORTER PERMEASE PROTEIN"/>
    <property type="match status" value="1"/>
</dbReference>
<dbReference type="GO" id="GO:0006865">
    <property type="term" value="P:amino acid transport"/>
    <property type="evidence" value="ECO:0007669"/>
    <property type="project" value="UniProtKB-KW"/>
</dbReference>